<dbReference type="Pfam" id="PF25919">
    <property type="entry name" value="BSH_CusB"/>
    <property type="match status" value="1"/>
</dbReference>
<feature type="domain" description="CzcB-like C-terminal circularly permuted SH3-like" evidence="8">
    <location>
        <begin position="556"/>
        <end position="616"/>
    </location>
</feature>
<name>A0A2Z4Y3C6_SUMC1</name>
<evidence type="ECO:0000256" key="3">
    <source>
        <dbReference type="SAM" id="MobiDB-lite"/>
    </source>
</evidence>
<dbReference type="AlphaFoldDB" id="A0A2Z4Y3C6"/>
<dbReference type="FunFam" id="2.40.30.170:FF:000010">
    <property type="entry name" value="Efflux RND transporter periplasmic adaptor subunit"/>
    <property type="match status" value="1"/>
</dbReference>
<evidence type="ECO:0000313" key="9">
    <source>
        <dbReference type="EMBL" id="AXA35232.1"/>
    </source>
</evidence>
<proteinExistence type="inferred from homology"/>
<dbReference type="SUPFAM" id="SSF111369">
    <property type="entry name" value="HlyD-like secretion proteins"/>
    <property type="match status" value="1"/>
</dbReference>
<evidence type="ECO:0000313" key="10">
    <source>
        <dbReference type="Proteomes" id="UP000262583"/>
    </source>
</evidence>
<dbReference type="Proteomes" id="UP000262583">
    <property type="component" value="Chromosome"/>
</dbReference>
<dbReference type="InterPro" id="IPR051909">
    <property type="entry name" value="MFP_Cation_Efflux"/>
</dbReference>
<dbReference type="GO" id="GO:0015679">
    <property type="term" value="P:plasma membrane copper ion transport"/>
    <property type="evidence" value="ECO:0007669"/>
    <property type="project" value="TreeGrafter"/>
</dbReference>
<dbReference type="InterPro" id="IPR058792">
    <property type="entry name" value="Beta-barrel_RND_2"/>
</dbReference>
<dbReference type="Pfam" id="PF19335">
    <property type="entry name" value="HMBD"/>
    <property type="match status" value="3"/>
</dbReference>
<dbReference type="EMBL" id="CP030759">
    <property type="protein sequence ID" value="AXA35232.1"/>
    <property type="molecule type" value="Genomic_DNA"/>
</dbReference>
<dbReference type="Gene3D" id="2.40.420.20">
    <property type="match status" value="1"/>
</dbReference>
<dbReference type="PANTHER" id="PTHR30097">
    <property type="entry name" value="CATION EFFLUX SYSTEM PROTEIN CUSB"/>
    <property type="match status" value="1"/>
</dbReference>
<evidence type="ECO:0000259" key="8">
    <source>
        <dbReference type="Pfam" id="PF25975"/>
    </source>
</evidence>
<dbReference type="Pfam" id="PF25975">
    <property type="entry name" value="CzcB_C"/>
    <property type="match status" value="1"/>
</dbReference>
<keyword evidence="2" id="KW-0813">Transport</keyword>
<feature type="domain" description="Heavy metal binding" evidence="5">
    <location>
        <begin position="456"/>
        <end position="480"/>
    </location>
</feature>
<sequence length="663" mass="72904">MNSGQPNTQTQNKKSWQRLLFTLRVIEVRLRFVAILIILGLAIGYWDYIENWYEHRLAPRKAALSSASQPSEEWFCPMHTFIVRSEPGKCPICGMPLTKRAKGEKTPLPPGTLARVQISPERILQAGVRVVPVTYRTLIDETRAAGTIEIDEESLARITAWFPGRIEDQFVKFVGASVQKGEPLVTIYSPKFLAATQEFVHALEQLRAASSGPSQEAERARRVVEYARQRLLLSGFEPDQLAEIERTGTAGDRVTYRAKISGIVIERNALPGDYVAEGQTLFVVADLQRLWVQLAIPESQLSLLRLGMPVEITSAAFPNQIFYGEVQFVSPTVDPATRTVRARVVLSNSELKLKPGMFVTGTLRWPVGGMEEITQETTGVTHVLHGPAQTTSTVVAQPHPSVYYQCDMHPEVVSLQPGDCPKCGMHLTRREGVPPASLDFGTTGSQTSLKATASVYYQCDMCPDVISLQPGDCPKCGMHLTRREGIPPAGSDAGTTTSKSEVALVPHHHGASAGEGPWEIGYACAMHPGDLRQQPGICQVCSCGMPTKLWRVRKVLAVPELAVIDTGLRKIVYVEQAEGVYDAREIKVGNRVGAFYPVIEGLREGDRVAAEGAFLIDAESRLNPSASALYSAQYSKSENEPERRAIESSPSEQSHQEDHAHHH</sequence>
<evidence type="ECO:0000259" key="6">
    <source>
        <dbReference type="Pfam" id="PF25919"/>
    </source>
</evidence>
<gene>
    <name evidence="9" type="ORF">BRCON_0455</name>
</gene>
<dbReference type="InterPro" id="IPR058790">
    <property type="entry name" value="BSH_CusB"/>
</dbReference>
<feature type="region of interest" description="Disordered" evidence="3">
    <location>
        <begin position="630"/>
        <end position="663"/>
    </location>
</feature>
<evidence type="ECO:0000259" key="7">
    <source>
        <dbReference type="Pfam" id="PF25954"/>
    </source>
</evidence>
<feature type="domain" description="CusB-like beta-barrel" evidence="7">
    <location>
        <begin position="290"/>
        <end position="363"/>
    </location>
</feature>
<reference evidence="9 10" key="1">
    <citation type="submission" date="2018-05" db="EMBL/GenBank/DDBJ databases">
        <title>A metagenomic window into the 2 km-deep terrestrial subsurface aquifer revealed taxonomically and functionally diverse microbial community comprising novel uncultured bacterial lineages.</title>
        <authorList>
            <person name="Kadnikov V.V."/>
            <person name="Mardanov A.V."/>
            <person name="Beletsky A.V."/>
            <person name="Banks D."/>
            <person name="Pimenov N.V."/>
            <person name="Frank Y.A."/>
            <person name="Karnachuk O.V."/>
            <person name="Ravin N.V."/>
        </authorList>
    </citation>
    <scope>NUCLEOTIDE SEQUENCE [LARGE SCALE GENOMIC DNA]</scope>
    <source>
        <strain evidence="9">BY</strain>
    </source>
</reference>
<feature type="domain" description="Heavy metal binding" evidence="5">
    <location>
        <begin position="403"/>
        <end position="427"/>
    </location>
</feature>
<dbReference type="KEGG" id="schv:BRCON_0455"/>
<dbReference type="GO" id="GO:0046914">
    <property type="term" value="F:transition metal ion binding"/>
    <property type="evidence" value="ECO:0007669"/>
    <property type="project" value="TreeGrafter"/>
</dbReference>
<dbReference type="PANTHER" id="PTHR30097:SF4">
    <property type="entry name" value="SLR6042 PROTEIN"/>
    <property type="match status" value="1"/>
</dbReference>
<accession>A0A2Z4Y3C6</accession>
<dbReference type="GO" id="GO:0030288">
    <property type="term" value="C:outer membrane-bounded periplasmic space"/>
    <property type="evidence" value="ECO:0007669"/>
    <property type="project" value="TreeGrafter"/>
</dbReference>
<feature type="transmembrane region" description="Helical" evidence="4">
    <location>
        <begin position="28"/>
        <end position="46"/>
    </location>
</feature>
<dbReference type="GO" id="GO:0060003">
    <property type="term" value="P:copper ion export"/>
    <property type="evidence" value="ECO:0007669"/>
    <property type="project" value="TreeGrafter"/>
</dbReference>
<keyword evidence="4" id="KW-0472">Membrane</keyword>
<evidence type="ECO:0000256" key="4">
    <source>
        <dbReference type="SAM" id="Phobius"/>
    </source>
</evidence>
<evidence type="ECO:0000256" key="1">
    <source>
        <dbReference type="ARBA" id="ARBA00009477"/>
    </source>
</evidence>
<feature type="domain" description="CusB-like barrel-sandwich hybrid" evidence="6">
    <location>
        <begin position="158"/>
        <end position="284"/>
    </location>
</feature>
<feature type="compositionally biased region" description="Basic and acidic residues" evidence="3">
    <location>
        <begin position="637"/>
        <end position="646"/>
    </location>
</feature>
<dbReference type="Gene3D" id="2.40.30.170">
    <property type="match status" value="1"/>
</dbReference>
<dbReference type="Pfam" id="PF25954">
    <property type="entry name" value="Beta-barrel_RND_2"/>
    <property type="match status" value="1"/>
</dbReference>
<feature type="domain" description="Heavy metal binding" evidence="5">
    <location>
        <begin position="74"/>
        <end position="99"/>
    </location>
</feature>
<keyword evidence="4" id="KW-0812">Transmembrane</keyword>
<dbReference type="InterPro" id="IPR045800">
    <property type="entry name" value="HMBD"/>
</dbReference>
<evidence type="ECO:0000259" key="5">
    <source>
        <dbReference type="Pfam" id="PF19335"/>
    </source>
</evidence>
<protein>
    <submittedName>
        <fullName evidence="9">Putative Co/Zn/Cd efflux system membrane fusion protein</fullName>
    </submittedName>
</protein>
<keyword evidence="4" id="KW-1133">Transmembrane helix</keyword>
<dbReference type="InterPro" id="IPR058649">
    <property type="entry name" value="CzcB_C"/>
</dbReference>
<comment type="similarity">
    <text evidence="1">Belongs to the membrane fusion protein (MFP) (TC 8.A.1) family.</text>
</comment>
<organism evidence="9 10">
    <name type="scientific">Sumerlaea chitinivorans</name>
    <dbReference type="NCBI Taxonomy" id="2250252"/>
    <lineage>
        <taxon>Bacteria</taxon>
        <taxon>Candidatus Sumerlaeota</taxon>
        <taxon>Candidatus Sumerlaeia</taxon>
        <taxon>Candidatus Sumerlaeales</taxon>
        <taxon>Candidatus Sumerlaeaceae</taxon>
        <taxon>Candidatus Sumerlaea</taxon>
    </lineage>
</organism>
<evidence type="ECO:0000256" key="2">
    <source>
        <dbReference type="ARBA" id="ARBA00022448"/>
    </source>
</evidence>
<feature type="compositionally biased region" description="Basic and acidic residues" evidence="3">
    <location>
        <begin position="654"/>
        <end position="663"/>
    </location>
</feature>